<dbReference type="Gramene" id="BGIOSGA004397-TA">
    <property type="protein sequence ID" value="BGIOSGA004397-PA"/>
    <property type="gene ID" value="BGIOSGA004397"/>
</dbReference>
<dbReference type="HOGENOM" id="CLU_3109766_0_0_1"/>
<protein>
    <submittedName>
        <fullName evidence="1">Uncharacterized protein</fullName>
    </submittedName>
</protein>
<gene>
    <name evidence="1" type="ORF">OsI_03630</name>
</gene>
<accession>A2WUS3</accession>
<organism evidence="1 2">
    <name type="scientific">Oryza sativa subsp. indica</name>
    <name type="common">Rice</name>
    <dbReference type="NCBI Taxonomy" id="39946"/>
    <lineage>
        <taxon>Eukaryota</taxon>
        <taxon>Viridiplantae</taxon>
        <taxon>Streptophyta</taxon>
        <taxon>Embryophyta</taxon>
        <taxon>Tracheophyta</taxon>
        <taxon>Spermatophyta</taxon>
        <taxon>Magnoliopsida</taxon>
        <taxon>Liliopsida</taxon>
        <taxon>Poales</taxon>
        <taxon>Poaceae</taxon>
        <taxon>BOP clade</taxon>
        <taxon>Oryzoideae</taxon>
        <taxon>Oryzeae</taxon>
        <taxon>Oryzinae</taxon>
        <taxon>Oryza</taxon>
        <taxon>Oryza sativa</taxon>
    </lineage>
</organism>
<name>A2WUS3_ORYSI</name>
<reference evidence="1 2" key="1">
    <citation type="journal article" date="2005" name="PLoS Biol.">
        <title>The genomes of Oryza sativa: a history of duplications.</title>
        <authorList>
            <person name="Yu J."/>
            <person name="Wang J."/>
            <person name="Lin W."/>
            <person name="Li S."/>
            <person name="Li H."/>
            <person name="Zhou J."/>
            <person name="Ni P."/>
            <person name="Dong W."/>
            <person name="Hu S."/>
            <person name="Zeng C."/>
            <person name="Zhang J."/>
            <person name="Zhang Y."/>
            <person name="Li R."/>
            <person name="Xu Z."/>
            <person name="Li S."/>
            <person name="Li X."/>
            <person name="Zheng H."/>
            <person name="Cong L."/>
            <person name="Lin L."/>
            <person name="Yin J."/>
            <person name="Geng J."/>
            <person name="Li G."/>
            <person name="Shi J."/>
            <person name="Liu J."/>
            <person name="Lv H."/>
            <person name="Li J."/>
            <person name="Wang J."/>
            <person name="Deng Y."/>
            <person name="Ran L."/>
            <person name="Shi X."/>
            <person name="Wang X."/>
            <person name="Wu Q."/>
            <person name="Li C."/>
            <person name="Ren X."/>
            <person name="Wang J."/>
            <person name="Wang X."/>
            <person name="Li D."/>
            <person name="Liu D."/>
            <person name="Zhang X."/>
            <person name="Ji Z."/>
            <person name="Zhao W."/>
            <person name="Sun Y."/>
            <person name="Zhang Z."/>
            <person name="Bao J."/>
            <person name="Han Y."/>
            <person name="Dong L."/>
            <person name="Ji J."/>
            <person name="Chen P."/>
            <person name="Wu S."/>
            <person name="Liu J."/>
            <person name="Xiao Y."/>
            <person name="Bu D."/>
            <person name="Tan J."/>
            <person name="Yang L."/>
            <person name="Ye C."/>
            <person name="Zhang J."/>
            <person name="Xu J."/>
            <person name="Zhou Y."/>
            <person name="Yu Y."/>
            <person name="Zhang B."/>
            <person name="Zhuang S."/>
            <person name="Wei H."/>
            <person name="Liu B."/>
            <person name="Lei M."/>
            <person name="Yu H."/>
            <person name="Li Y."/>
            <person name="Xu H."/>
            <person name="Wei S."/>
            <person name="He X."/>
            <person name="Fang L."/>
            <person name="Zhang Z."/>
            <person name="Zhang Y."/>
            <person name="Huang X."/>
            <person name="Su Z."/>
            <person name="Tong W."/>
            <person name="Li J."/>
            <person name="Tong Z."/>
            <person name="Li S."/>
            <person name="Ye J."/>
            <person name="Wang L."/>
            <person name="Fang L."/>
            <person name="Lei T."/>
            <person name="Chen C."/>
            <person name="Chen H."/>
            <person name="Xu Z."/>
            <person name="Li H."/>
            <person name="Huang H."/>
            <person name="Zhang F."/>
            <person name="Xu H."/>
            <person name="Li N."/>
            <person name="Zhao C."/>
            <person name="Li S."/>
            <person name="Dong L."/>
            <person name="Huang Y."/>
            <person name="Li L."/>
            <person name="Xi Y."/>
            <person name="Qi Q."/>
            <person name="Li W."/>
            <person name="Zhang B."/>
            <person name="Hu W."/>
            <person name="Zhang Y."/>
            <person name="Tian X."/>
            <person name="Jiao Y."/>
            <person name="Liang X."/>
            <person name="Jin J."/>
            <person name="Gao L."/>
            <person name="Zheng W."/>
            <person name="Hao B."/>
            <person name="Liu S."/>
            <person name="Wang W."/>
            <person name="Yuan L."/>
            <person name="Cao M."/>
            <person name="McDermott J."/>
            <person name="Samudrala R."/>
            <person name="Wang J."/>
            <person name="Wong G.K."/>
            <person name="Yang H."/>
        </authorList>
    </citation>
    <scope>NUCLEOTIDE SEQUENCE [LARGE SCALE GENOMIC DNA]</scope>
    <source>
        <strain evidence="2">cv. 93-11</strain>
    </source>
</reference>
<dbReference type="EMBL" id="CM000126">
    <property type="protein sequence ID" value="EAY75719.1"/>
    <property type="molecule type" value="Genomic_DNA"/>
</dbReference>
<sequence>MGAKFLSGDNLSKLVQVLRRHETVLQKQMVVDCSHTIQPPLDMEIELPGLK</sequence>
<proteinExistence type="predicted"/>
<keyword evidence="2" id="KW-1185">Reference proteome</keyword>
<evidence type="ECO:0000313" key="1">
    <source>
        <dbReference type="EMBL" id="EAY75719.1"/>
    </source>
</evidence>
<dbReference type="AlphaFoldDB" id="A2WUS3"/>
<dbReference type="Proteomes" id="UP000007015">
    <property type="component" value="Chromosome 1"/>
</dbReference>
<evidence type="ECO:0000313" key="2">
    <source>
        <dbReference type="Proteomes" id="UP000007015"/>
    </source>
</evidence>